<evidence type="ECO:0000313" key="2">
    <source>
        <dbReference type="EMBL" id="OEH85349.1"/>
    </source>
</evidence>
<dbReference type="Gene3D" id="3.30.70.2970">
    <property type="entry name" value="Protein of unknown function (DUF541), domain 2"/>
    <property type="match status" value="1"/>
</dbReference>
<name>A0A1E5L5U7_9FIRM</name>
<feature type="signal peptide" evidence="1">
    <location>
        <begin position="1"/>
        <end position="29"/>
    </location>
</feature>
<dbReference type="PANTHER" id="PTHR34387">
    <property type="entry name" value="SLR1258 PROTEIN"/>
    <property type="match status" value="1"/>
</dbReference>
<dbReference type="InterPro" id="IPR052022">
    <property type="entry name" value="26kDa_periplasmic_antigen"/>
</dbReference>
<evidence type="ECO:0008006" key="4">
    <source>
        <dbReference type="Google" id="ProtNLM"/>
    </source>
</evidence>
<feature type="chain" id="PRO_5009180746" description="SIMPL domain-containing protein" evidence="1">
    <location>
        <begin position="30"/>
        <end position="245"/>
    </location>
</feature>
<dbReference type="Gene3D" id="3.30.110.170">
    <property type="entry name" value="Protein of unknown function (DUF541), domain 1"/>
    <property type="match status" value="1"/>
</dbReference>
<evidence type="ECO:0000256" key="1">
    <source>
        <dbReference type="SAM" id="SignalP"/>
    </source>
</evidence>
<organism evidence="2 3">
    <name type="scientific">Desulfuribacillus stibiiarsenatis</name>
    <dbReference type="NCBI Taxonomy" id="1390249"/>
    <lineage>
        <taxon>Bacteria</taxon>
        <taxon>Bacillati</taxon>
        <taxon>Bacillota</taxon>
        <taxon>Desulfuribacillia</taxon>
        <taxon>Desulfuribacillales</taxon>
        <taxon>Desulfuribacillaceae</taxon>
        <taxon>Desulfuribacillus</taxon>
    </lineage>
</organism>
<sequence length="245" mass="25862">MKKLSSILIPVLIVTAALLFSHFSEPANAEVDGKSGIPVVNVGGVGEIFVEPDAAKISIGVVTTAKTAEQAQKDNAQAANRVMTALAAAGIDKKQIQTQNYSVYPQYDYSINRNGQAEIIGYQARNMLLVDVKSIDKLGAIIDKASQAGANEVNNVQFYSTKEEVLRSQALTAAVQDAAKKADVVAAALNKKVADVVSISTDSASVTPPVFYAPEMAKMAGDASTPIMTGEIVIRASVQAQFNMK</sequence>
<dbReference type="InterPro" id="IPR007497">
    <property type="entry name" value="SIMPL/DUF541"/>
</dbReference>
<keyword evidence="3" id="KW-1185">Reference proteome</keyword>
<evidence type="ECO:0000313" key="3">
    <source>
        <dbReference type="Proteomes" id="UP000095255"/>
    </source>
</evidence>
<dbReference type="Pfam" id="PF04402">
    <property type="entry name" value="SIMPL"/>
    <property type="match status" value="1"/>
</dbReference>
<dbReference type="PANTHER" id="PTHR34387:SF2">
    <property type="entry name" value="SLR1258 PROTEIN"/>
    <property type="match status" value="1"/>
</dbReference>
<proteinExistence type="predicted"/>
<dbReference type="GO" id="GO:0006974">
    <property type="term" value="P:DNA damage response"/>
    <property type="evidence" value="ECO:0007669"/>
    <property type="project" value="TreeGrafter"/>
</dbReference>
<reference evidence="2 3" key="1">
    <citation type="submission" date="2016-09" db="EMBL/GenBank/DDBJ databases">
        <title>Desulfuribacillus arsenicus sp. nov., an obligately anaerobic, dissimilatory arsenic- and antimonate-reducing bacterium isolated from anoxic sediments.</title>
        <authorList>
            <person name="Abin C.A."/>
            <person name="Hollibaugh J.T."/>
        </authorList>
    </citation>
    <scope>NUCLEOTIDE SEQUENCE [LARGE SCALE GENOMIC DNA]</scope>
    <source>
        <strain evidence="2 3">MLFW-2</strain>
    </source>
</reference>
<gene>
    <name evidence="2" type="ORF">BHU72_04450</name>
</gene>
<comment type="caution">
    <text evidence="2">The sequence shown here is derived from an EMBL/GenBank/DDBJ whole genome shotgun (WGS) entry which is preliminary data.</text>
</comment>
<dbReference type="OrthoDB" id="1682722at2"/>
<dbReference type="Proteomes" id="UP000095255">
    <property type="component" value="Unassembled WGS sequence"/>
</dbReference>
<keyword evidence="1" id="KW-0732">Signal</keyword>
<accession>A0A1E5L5U7</accession>
<protein>
    <recommendedName>
        <fullName evidence="4">SIMPL domain-containing protein</fullName>
    </recommendedName>
</protein>
<dbReference type="AlphaFoldDB" id="A0A1E5L5U7"/>
<dbReference type="EMBL" id="MJAT01000022">
    <property type="protein sequence ID" value="OEH85349.1"/>
    <property type="molecule type" value="Genomic_DNA"/>
</dbReference>
<dbReference type="STRING" id="1390249.BHU72_04450"/>